<reference evidence="6 7" key="1">
    <citation type="submission" date="2022-05" db="EMBL/GenBank/DDBJ databases">
        <authorList>
            <person name="Zhou X."/>
            <person name="Li K."/>
            <person name="Man Y."/>
        </authorList>
    </citation>
    <scope>NUCLEOTIDE SEQUENCE [LARGE SCALE GENOMIC DNA]</scope>
    <source>
        <strain evidence="6 7">MS405</strain>
    </source>
</reference>
<evidence type="ECO:0000259" key="4">
    <source>
        <dbReference type="PROSITE" id="PS51736"/>
    </source>
</evidence>
<keyword evidence="7" id="KW-1185">Reference proteome</keyword>
<evidence type="ECO:0000256" key="3">
    <source>
        <dbReference type="SAM" id="Coils"/>
    </source>
</evidence>
<dbReference type="SMART" id="SM00857">
    <property type="entry name" value="Resolvase"/>
    <property type="match status" value="1"/>
</dbReference>
<organism evidence="6 7">
    <name type="scientific">Streptomyces durmitorensis</name>
    <dbReference type="NCBI Taxonomy" id="319947"/>
    <lineage>
        <taxon>Bacteria</taxon>
        <taxon>Bacillati</taxon>
        <taxon>Actinomycetota</taxon>
        <taxon>Actinomycetes</taxon>
        <taxon>Kitasatosporales</taxon>
        <taxon>Streptomycetaceae</taxon>
        <taxon>Streptomyces</taxon>
    </lineage>
</organism>
<keyword evidence="3" id="KW-0175">Coiled coil</keyword>
<dbReference type="InterPro" id="IPR038109">
    <property type="entry name" value="DNA_bind_recomb_sf"/>
</dbReference>
<evidence type="ECO:0000256" key="1">
    <source>
        <dbReference type="ARBA" id="ARBA00023125"/>
    </source>
</evidence>
<dbReference type="InterPro" id="IPR050639">
    <property type="entry name" value="SSR_resolvase"/>
</dbReference>
<proteinExistence type="predicted"/>
<dbReference type="RefSeq" id="WP_249587425.1">
    <property type="nucleotide sequence ID" value="NZ_BAAAQL010000032.1"/>
</dbReference>
<dbReference type="Gene3D" id="3.90.1750.20">
    <property type="entry name" value="Putative Large Serine Recombinase, Chain B, Domain 2"/>
    <property type="match status" value="1"/>
</dbReference>
<dbReference type="Pfam" id="PF07508">
    <property type="entry name" value="Recombinase"/>
    <property type="match status" value="1"/>
</dbReference>
<feature type="domain" description="Recombinase" evidence="5">
    <location>
        <begin position="165"/>
        <end position="278"/>
    </location>
</feature>
<dbReference type="InterPro" id="IPR036162">
    <property type="entry name" value="Resolvase-like_N_sf"/>
</dbReference>
<dbReference type="CDD" id="cd00338">
    <property type="entry name" value="Ser_Recombinase"/>
    <property type="match status" value="1"/>
</dbReference>
<dbReference type="Gene3D" id="3.40.50.1390">
    <property type="entry name" value="Resolvase, N-terminal catalytic domain"/>
    <property type="match status" value="1"/>
</dbReference>
<feature type="domain" description="Resolvase/invertase-type recombinase catalytic" evidence="4">
    <location>
        <begin position="9"/>
        <end position="158"/>
    </location>
</feature>
<sequence>MVNSLSGMIGREYLRVSARGERSITEQHDDNSRASAGEGVTLGVPYSDQGSASPYAKHARGDFDRLIADLRSDQFKAQILWLWESSRGSRRVGEWATLLDLCEDYGVLIHVTSHERTYDPSNYRDRETLLTDGVSSEIEVRRLSARTRRGIDANIRDGKPHGICPLGFEREYEIRRGKRVPVRQYAHPVEAPCIVELFQRVRAQDPFCEIERDWAARGIVGRRGKPLSAQTLRDLVTHVCYLGLRCTKGGTVQAAWPRLVSDALFYEVQQIISDPSRIKGNPGGAHYALTGAITCDRCTGPITVRYRSKEINYECKRGCWRVPKSDVDEIFIGDAQEPGVILSYLGRRDVYQILDAEDSTGEAAEIRDVLAKARADLQETEQAQPETMSEERRFARRSERLEVRIAELQERQQKLIRPASLSALFQPGPNVAGRWESTPLAAQRAIAALLLSPDVIGQPRIRPIAAVAKSATMSERIRWVRA</sequence>
<dbReference type="PROSITE" id="PS51736">
    <property type="entry name" value="RECOMBINASES_3"/>
    <property type="match status" value="1"/>
</dbReference>
<name>A0ABY4PQS7_9ACTN</name>
<gene>
    <name evidence="6" type="ORF">M4V62_13010</name>
</gene>
<feature type="coiled-coil region" evidence="3">
    <location>
        <begin position="363"/>
        <end position="411"/>
    </location>
</feature>
<protein>
    <submittedName>
        <fullName evidence="6">Recombinase family protein</fullName>
    </submittedName>
</protein>
<dbReference type="EMBL" id="CP097289">
    <property type="protein sequence ID" value="UQT55946.1"/>
    <property type="molecule type" value="Genomic_DNA"/>
</dbReference>
<dbReference type="Proteomes" id="UP000829992">
    <property type="component" value="Chromosome"/>
</dbReference>
<evidence type="ECO:0000313" key="6">
    <source>
        <dbReference type="EMBL" id="UQT55946.1"/>
    </source>
</evidence>
<dbReference type="Pfam" id="PF00239">
    <property type="entry name" value="Resolvase"/>
    <property type="match status" value="1"/>
</dbReference>
<evidence type="ECO:0000259" key="5">
    <source>
        <dbReference type="PROSITE" id="PS51737"/>
    </source>
</evidence>
<dbReference type="PROSITE" id="PS51737">
    <property type="entry name" value="RECOMBINASE_DNA_BIND"/>
    <property type="match status" value="1"/>
</dbReference>
<dbReference type="SUPFAM" id="SSF53041">
    <property type="entry name" value="Resolvase-like"/>
    <property type="match status" value="1"/>
</dbReference>
<evidence type="ECO:0000256" key="2">
    <source>
        <dbReference type="ARBA" id="ARBA00023172"/>
    </source>
</evidence>
<dbReference type="PANTHER" id="PTHR30461">
    <property type="entry name" value="DNA-INVERTASE FROM LAMBDOID PROPHAGE"/>
    <property type="match status" value="1"/>
</dbReference>
<evidence type="ECO:0000313" key="7">
    <source>
        <dbReference type="Proteomes" id="UP000829992"/>
    </source>
</evidence>
<keyword evidence="1" id="KW-0238">DNA-binding</keyword>
<dbReference type="InterPro" id="IPR011109">
    <property type="entry name" value="DNA_bind_recombinase_dom"/>
</dbReference>
<keyword evidence="2" id="KW-0233">DNA recombination</keyword>
<dbReference type="PANTHER" id="PTHR30461:SF2">
    <property type="entry name" value="SERINE RECOMBINASE PINE-RELATED"/>
    <property type="match status" value="1"/>
</dbReference>
<dbReference type="InterPro" id="IPR006119">
    <property type="entry name" value="Resolv_N"/>
</dbReference>
<accession>A0ABY4PQS7</accession>